<evidence type="ECO:0000313" key="11">
    <source>
        <dbReference type="Proteomes" id="UP000192917"/>
    </source>
</evidence>
<name>A0A1Y6CY77_9PROT</name>
<dbReference type="STRING" id="560819.SAMN05428998_15710"/>
<dbReference type="AlphaFoldDB" id="A0A1Y6CY77"/>
<evidence type="ECO:0000313" key="10">
    <source>
        <dbReference type="EMBL" id="SMF84634.1"/>
    </source>
</evidence>
<feature type="transmembrane region" description="Helical" evidence="9">
    <location>
        <begin position="71"/>
        <end position="91"/>
    </location>
</feature>
<dbReference type="PANTHER" id="PTHR30607">
    <property type="entry name" value="POTASSIUM-TRANSPORTING ATPASE A CHAIN"/>
    <property type="match status" value="1"/>
</dbReference>
<organism evidence="10 11">
    <name type="scientific">Tistlia consotensis USBA 355</name>
    <dbReference type="NCBI Taxonomy" id="560819"/>
    <lineage>
        <taxon>Bacteria</taxon>
        <taxon>Pseudomonadati</taxon>
        <taxon>Pseudomonadota</taxon>
        <taxon>Alphaproteobacteria</taxon>
        <taxon>Rhodospirillales</taxon>
        <taxon>Rhodovibrionaceae</taxon>
        <taxon>Tistlia</taxon>
    </lineage>
</organism>
<evidence type="ECO:0000256" key="4">
    <source>
        <dbReference type="ARBA" id="ARBA00022692"/>
    </source>
</evidence>
<dbReference type="GO" id="GO:0030955">
    <property type="term" value="F:potassium ion binding"/>
    <property type="evidence" value="ECO:0007669"/>
    <property type="project" value="UniProtKB-UniRule"/>
</dbReference>
<protein>
    <recommendedName>
        <fullName evidence="9">Potassium-transporting ATPase potassium-binding subunit</fullName>
    </recommendedName>
    <alternativeName>
        <fullName evidence="9">ATP phosphohydrolase [potassium-transporting] A chain</fullName>
    </alternativeName>
    <alternativeName>
        <fullName evidence="9">Potassium-binding and translocating subunit A</fullName>
    </alternativeName>
    <alternativeName>
        <fullName evidence="9">Potassium-translocating ATPase A chain</fullName>
    </alternativeName>
</protein>
<dbReference type="GO" id="GO:0005886">
    <property type="term" value="C:plasma membrane"/>
    <property type="evidence" value="ECO:0007669"/>
    <property type="project" value="UniProtKB-SubCell"/>
</dbReference>
<feature type="transmembrane region" description="Helical" evidence="9">
    <location>
        <begin position="134"/>
        <end position="156"/>
    </location>
</feature>
<keyword evidence="4 9" id="KW-0812">Transmembrane</keyword>
<evidence type="ECO:0000256" key="8">
    <source>
        <dbReference type="ARBA" id="ARBA00023136"/>
    </source>
</evidence>
<evidence type="ECO:0000256" key="5">
    <source>
        <dbReference type="ARBA" id="ARBA00022958"/>
    </source>
</evidence>
<comment type="subunit">
    <text evidence="9">The system is composed of three essential subunits: KdpA, KdpB and KdpC.</text>
</comment>
<dbReference type="HAMAP" id="MF_00275">
    <property type="entry name" value="KdpA"/>
    <property type="match status" value="1"/>
</dbReference>
<accession>A0A1Y6CY77</accession>
<feature type="transmembrane region" description="Helical" evidence="9">
    <location>
        <begin position="285"/>
        <end position="305"/>
    </location>
</feature>
<evidence type="ECO:0000256" key="9">
    <source>
        <dbReference type="HAMAP-Rule" id="MF_00275"/>
    </source>
</evidence>
<feature type="transmembrane region" description="Helical" evidence="9">
    <location>
        <begin position="488"/>
        <end position="510"/>
    </location>
</feature>
<keyword evidence="6 9" id="KW-1133">Transmembrane helix</keyword>
<keyword evidence="1 9" id="KW-0813">Transport</keyword>
<proteinExistence type="inferred from homology"/>
<feature type="transmembrane region" description="Helical" evidence="9">
    <location>
        <begin position="177"/>
        <end position="195"/>
    </location>
</feature>
<dbReference type="Pfam" id="PF03814">
    <property type="entry name" value="KdpA"/>
    <property type="match status" value="1"/>
</dbReference>
<keyword evidence="5 9" id="KW-0630">Potassium</keyword>
<dbReference type="PANTHER" id="PTHR30607:SF2">
    <property type="entry name" value="POTASSIUM-TRANSPORTING ATPASE POTASSIUM-BINDING SUBUNIT"/>
    <property type="match status" value="1"/>
</dbReference>
<dbReference type="NCBIfam" id="TIGR00680">
    <property type="entry name" value="kdpA"/>
    <property type="match status" value="1"/>
</dbReference>
<dbReference type="InterPro" id="IPR004623">
    <property type="entry name" value="KdpA"/>
</dbReference>
<comment type="similarity">
    <text evidence="9">Belongs to the KdpA family.</text>
</comment>
<dbReference type="GO" id="GO:0008556">
    <property type="term" value="F:P-type potassium transmembrane transporter activity"/>
    <property type="evidence" value="ECO:0007669"/>
    <property type="project" value="InterPro"/>
</dbReference>
<feature type="transmembrane region" description="Helical" evidence="9">
    <location>
        <begin position="531"/>
        <end position="554"/>
    </location>
</feature>
<keyword evidence="2 9" id="KW-1003">Cell membrane</keyword>
<feature type="transmembrane region" description="Helical" evidence="9">
    <location>
        <begin position="421"/>
        <end position="443"/>
    </location>
</feature>
<evidence type="ECO:0000256" key="1">
    <source>
        <dbReference type="ARBA" id="ARBA00022448"/>
    </source>
</evidence>
<sequence>MASDILQFLLYGALLTLLAWPLGLYMARLFSGERVLLTPLLAPAERALYRACGVAADGPGQHWTRYARSVLAFNLAGWLILYAILRLQHLLPWNPQGLPPMSPDLAFNTAVSFVTNTNWQAYGGETTLSYFSQMVGLTVQNFLSAGTGIAVGAAVIRGFFARESRGLGNFWVDLTRSVLYLLLPLSIVGALLLVWQGVPQNLLHYVEATTLEGGNQLIAQGPAASQIAIKQLGTNGGGFFNANSAVPYENPTPLSNLLEMLAILLIPAAFCFMFGRMVKDMRQGVAIFAAMAILFVAALALTYGAELQGNALFAHLPIDQAAGNLEGKEVRFGVGNSALWATATTAASNGSVNAMHDSFTPLGMLAPLLLIQTGEVVFGGVGSGFYGMLAFVLLAVFLAGLMVGRTPEYLGKKIEAREVTLAILAFLVMPLGVLVFGALAAVLPAGAGSILNHGPHGLSEILYAYSSATGNNGSAFAGFNANVPFHNVLQGIAMLLGRYGFIVPMLAVAGSLAGKKTVPASAGTFPTHGPLFVGLLVATILILGGLTFFPALALGPVAEQAALLAGQTF</sequence>
<comment type="subcellular location">
    <subcellularLocation>
        <location evidence="9">Cell membrane</location>
        <topology evidence="9">Multi-pass membrane protein</topology>
    </subcellularLocation>
</comment>
<evidence type="ECO:0000256" key="6">
    <source>
        <dbReference type="ARBA" id="ARBA00022989"/>
    </source>
</evidence>
<gene>
    <name evidence="9" type="primary">kdpA</name>
    <name evidence="10" type="ORF">SAMN05428998_15710</name>
</gene>
<comment type="function">
    <text evidence="9">Part of the high-affinity ATP-driven potassium transport (or Kdp) system, which catalyzes the hydrolysis of ATP coupled with the electrogenic transport of potassium into the cytoplasm. This subunit binds the extracellular potassium ions and delivers the ions to the membrane domain of KdpB through an intramembrane tunnel.</text>
</comment>
<dbReference type="EMBL" id="FWZX01000057">
    <property type="protein sequence ID" value="SMF84634.1"/>
    <property type="molecule type" value="Genomic_DNA"/>
</dbReference>
<keyword evidence="8 9" id="KW-0472">Membrane</keyword>
<keyword evidence="11" id="KW-1185">Reference proteome</keyword>
<feature type="transmembrane region" description="Helical" evidence="9">
    <location>
        <begin position="376"/>
        <end position="401"/>
    </location>
</feature>
<dbReference type="PIRSF" id="PIRSF001294">
    <property type="entry name" value="K_ATPaseA"/>
    <property type="match status" value="1"/>
</dbReference>
<dbReference type="RefSeq" id="WP_085127420.1">
    <property type="nucleotide sequence ID" value="NZ_FWZX01000057.1"/>
</dbReference>
<evidence type="ECO:0000256" key="2">
    <source>
        <dbReference type="ARBA" id="ARBA00022475"/>
    </source>
</evidence>
<keyword evidence="3 9" id="KW-0633">Potassium transport</keyword>
<feature type="transmembrane region" description="Helical" evidence="9">
    <location>
        <begin position="6"/>
        <end position="27"/>
    </location>
</feature>
<reference evidence="10 11" key="1">
    <citation type="submission" date="2017-04" db="EMBL/GenBank/DDBJ databases">
        <authorList>
            <person name="Afonso C.L."/>
            <person name="Miller P.J."/>
            <person name="Scott M.A."/>
            <person name="Spackman E."/>
            <person name="Goraichik I."/>
            <person name="Dimitrov K.M."/>
            <person name="Suarez D.L."/>
            <person name="Swayne D.E."/>
        </authorList>
    </citation>
    <scope>NUCLEOTIDE SEQUENCE [LARGE SCALE GENOMIC DNA]</scope>
    <source>
        <strain evidence="10 11">USBA 355</strain>
    </source>
</reference>
<evidence type="ECO:0000256" key="7">
    <source>
        <dbReference type="ARBA" id="ARBA00023065"/>
    </source>
</evidence>
<evidence type="ECO:0000256" key="3">
    <source>
        <dbReference type="ARBA" id="ARBA00022538"/>
    </source>
</evidence>
<keyword evidence="7 9" id="KW-0406">Ion transport</keyword>
<dbReference type="Proteomes" id="UP000192917">
    <property type="component" value="Unassembled WGS sequence"/>
</dbReference>
<feature type="transmembrane region" description="Helical" evidence="9">
    <location>
        <begin position="257"/>
        <end position="278"/>
    </location>
</feature>